<evidence type="ECO:0000259" key="1">
    <source>
        <dbReference type="Pfam" id="PF14244"/>
    </source>
</evidence>
<dbReference type="InterPro" id="IPR029472">
    <property type="entry name" value="Copia-like_N"/>
</dbReference>
<dbReference type="Pfam" id="PF14244">
    <property type="entry name" value="Retrotran_gag_3"/>
    <property type="match status" value="1"/>
</dbReference>
<reference evidence="3" key="1">
    <citation type="submission" date="2020-06" db="EMBL/GenBank/DDBJ databases">
        <authorList>
            <person name="Li T."/>
            <person name="Hu X."/>
            <person name="Zhang T."/>
            <person name="Song X."/>
            <person name="Zhang H."/>
            <person name="Dai N."/>
            <person name="Sheng W."/>
            <person name="Hou X."/>
            <person name="Wei L."/>
        </authorList>
    </citation>
    <scope>NUCLEOTIDE SEQUENCE</scope>
    <source>
        <strain evidence="3">KEN1</strain>
        <tissue evidence="3">Leaf</tissue>
    </source>
</reference>
<dbReference type="PANTHER" id="PTHR37610:SF40">
    <property type="entry name" value="OS01G0909600 PROTEIN"/>
    <property type="match status" value="1"/>
</dbReference>
<evidence type="ECO:0000313" key="3">
    <source>
        <dbReference type="EMBL" id="KAL0462237.1"/>
    </source>
</evidence>
<comment type="caution">
    <text evidence="3">The sequence shown here is derived from an EMBL/GenBank/DDBJ whole genome shotgun (WGS) entry which is preliminary data.</text>
</comment>
<name>A0AAW2Y8Z8_9LAMI</name>
<sequence length="108" mass="12351">MCLVSTLLDGNNYLPWSKTVKLALGAKMKLGFINGKTVKPKEDSEEYEQWIRNDCMVRSWILNSISKEIVEAFLYTSSAHELWEELASRYGESNGPMVYQLQREIASA</sequence>
<accession>A0AAW2Y8Z8</accession>
<protein>
    <recommendedName>
        <fullName evidence="1">Retrotransposon Copia-like N-terminal domain-containing protein</fullName>
    </recommendedName>
</protein>
<proteinExistence type="predicted"/>
<organism evidence="3">
    <name type="scientific">Sesamum latifolium</name>
    <dbReference type="NCBI Taxonomy" id="2727402"/>
    <lineage>
        <taxon>Eukaryota</taxon>
        <taxon>Viridiplantae</taxon>
        <taxon>Streptophyta</taxon>
        <taxon>Embryophyta</taxon>
        <taxon>Tracheophyta</taxon>
        <taxon>Spermatophyta</taxon>
        <taxon>Magnoliopsida</taxon>
        <taxon>eudicotyledons</taxon>
        <taxon>Gunneridae</taxon>
        <taxon>Pentapetalae</taxon>
        <taxon>asterids</taxon>
        <taxon>lamiids</taxon>
        <taxon>Lamiales</taxon>
        <taxon>Pedaliaceae</taxon>
        <taxon>Sesamum</taxon>
    </lineage>
</organism>
<dbReference type="AlphaFoldDB" id="A0AAW2Y8Z8"/>
<dbReference type="EMBL" id="JACGWN010000001">
    <property type="protein sequence ID" value="KAL0462237.1"/>
    <property type="molecule type" value="Genomic_DNA"/>
</dbReference>
<reference evidence="3" key="2">
    <citation type="journal article" date="2024" name="Plant">
        <title>Genomic evolution and insights into agronomic trait innovations of Sesamum species.</title>
        <authorList>
            <person name="Miao H."/>
            <person name="Wang L."/>
            <person name="Qu L."/>
            <person name="Liu H."/>
            <person name="Sun Y."/>
            <person name="Le M."/>
            <person name="Wang Q."/>
            <person name="Wei S."/>
            <person name="Zheng Y."/>
            <person name="Lin W."/>
            <person name="Duan Y."/>
            <person name="Cao H."/>
            <person name="Xiong S."/>
            <person name="Wang X."/>
            <person name="Wei L."/>
            <person name="Li C."/>
            <person name="Ma Q."/>
            <person name="Ju M."/>
            <person name="Zhao R."/>
            <person name="Li G."/>
            <person name="Mu C."/>
            <person name="Tian Q."/>
            <person name="Mei H."/>
            <person name="Zhang T."/>
            <person name="Gao T."/>
            <person name="Zhang H."/>
        </authorList>
    </citation>
    <scope>NUCLEOTIDE SEQUENCE</scope>
    <source>
        <strain evidence="3">KEN1</strain>
    </source>
</reference>
<gene>
    <name evidence="2" type="ORF">Slati_0111200</name>
    <name evidence="3" type="ORF">Slati_0111300</name>
</gene>
<dbReference type="PANTHER" id="PTHR37610">
    <property type="entry name" value="CCHC-TYPE DOMAIN-CONTAINING PROTEIN"/>
    <property type="match status" value="1"/>
</dbReference>
<dbReference type="EMBL" id="JACGWN010000001">
    <property type="protein sequence ID" value="KAL0462236.1"/>
    <property type="molecule type" value="Genomic_DNA"/>
</dbReference>
<feature type="domain" description="Retrotransposon Copia-like N-terminal" evidence="1">
    <location>
        <begin position="1"/>
        <end position="41"/>
    </location>
</feature>
<evidence type="ECO:0000313" key="2">
    <source>
        <dbReference type="EMBL" id="KAL0462236.1"/>
    </source>
</evidence>